<evidence type="ECO:0000313" key="2">
    <source>
        <dbReference type="Proteomes" id="UP000321121"/>
    </source>
</evidence>
<name>A0ABQ0U8Z8_9GAMM</name>
<comment type="caution">
    <text evidence="1">The sequence shown here is derived from an EMBL/GenBank/DDBJ whole genome shotgun (WGS) entry which is preliminary data.</text>
</comment>
<accession>A0ABQ0U8Z8</accession>
<proteinExistence type="predicted"/>
<evidence type="ECO:0000313" key="1">
    <source>
        <dbReference type="EMBL" id="GEK74203.1"/>
    </source>
</evidence>
<dbReference type="RefSeq" id="WP_046079970.1">
    <property type="nucleotide sequence ID" value="NZ_BJUS01000039.1"/>
</dbReference>
<reference evidence="1 2" key="1">
    <citation type="submission" date="2019-07" db="EMBL/GenBank/DDBJ databases">
        <title>Whole genome shotgun sequence of Halomonas halophila NBRC 102604.</title>
        <authorList>
            <person name="Hosoyama A."/>
            <person name="Uohara A."/>
            <person name="Ohji S."/>
            <person name="Ichikawa N."/>
        </authorList>
    </citation>
    <scope>NUCLEOTIDE SEQUENCE [LARGE SCALE GENOMIC DNA]</scope>
    <source>
        <strain evidence="1 2">NBRC 102604</strain>
    </source>
</reference>
<dbReference type="EMBL" id="BJUS01000039">
    <property type="protein sequence ID" value="GEK74203.1"/>
    <property type="molecule type" value="Genomic_DNA"/>
</dbReference>
<dbReference type="Proteomes" id="UP000321121">
    <property type="component" value="Unassembled WGS sequence"/>
</dbReference>
<protein>
    <submittedName>
        <fullName evidence="1">Uncharacterized protein</fullName>
    </submittedName>
</protein>
<sequence length="71" mass="7946">MPIAQHHQPEPRGILQDAGEVEVMTADSGQVRHRYAMVVAFNSEEDLRQALADHHCAYRDGQAVQERIAHG</sequence>
<keyword evidence="2" id="KW-1185">Reference proteome</keyword>
<gene>
    <name evidence="1" type="ORF">HHA04nite_27470</name>
</gene>
<organism evidence="1 2">
    <name type="scientific">Halomonas halophila</name>
    <dbReference type="NCBI Taxonomy" id="29573"/>
    <lineage>
        <taxon>Bacteria</taxon>
        <taxon>Pseudomonadati</taxon>
        <taxon>Pseudomonadota</taxon>
        <taxon>Gammaproteobacteria</taxon>
        <taxon>Oceanospirillales</taxon>
        <taxon>Halomonadaceae</taxon>
        <taxon>Halomonas</taxon>
    </lineage>
</organism>